<accession>A0A4Z1BP44</accession>
<evidence type="ECO:0000256" key="1">
    <source>
        <dbReference type="SAM" id="SignalP"/>
    </source>
</evidence>
<dbReference type="Proteomes" id="UP000298325">
    <property type="component" value="Unassembled WGS sequence"/>
</dbReference>
<comment type="caution">
    <text evidence="2">The sequence shown here is derived from an EMBL/GenBank/DDBJ whole genome shotgun (WGS) entry which is preliminary data.</text>
</comment>
<dbReference type="OrthoDB" id="6358391at2"/>
<organism evidence="2 3">
    <name type="scientific">Marinobacter confluentis</name>
    <dbReference type="NCBI Taxonomy" id="1697557"/>
    <lineage>
        <taxon>Bacteria</taxon>
        <taxon>Pseudomonadati</taxon>
        <taxon>Pseudomonadota</taxon>
        <taxon>Gammaproteobacteria</taxon>
        <taxon>Pseudomonadales</taxon>
        <taxon>Marinobacteraceae</taxon>
        <taxon>Marinobacter</taxon>
    </lineage>
</organism>
<name>A0A4Z1BP44_9GAMM</name>
<feature type="chain" id="PRO_5021328547" evidence="1">
    <location>
        <begin position="28"/>
        <end position="273"/>
    </location>
</feature>
<sequence length="273" mass="30139">MKDAQLRARSLVTALFLLLITSLTATAQENSSDAFLSNLHQFRVSNYMSLDAYYRFSAVGDTETLNEIVANINEANDAMNSVADSTTGILSEEQVENLNLAFDEFKDLMRSNINDVRNTGFPDLRLVSDMANQAITLNEAATELYEVAQESRETKTDSRVEAARSAAVTMAQMMAKYSARTNSQAAQTFQGSSSDVPLDEQARQFDALLADIKKGEVSGELKSTLDSLSSKWQFIRGSYINFNDNNVAFVIDRYSKRILDGLETTITLLNGSA</sequence>
<proteinExistence type="predicted"/>
<keyword evidence="3" id="KW-1185">Reference proteome</keyword>
<gene>
    <name evidence="2" type="ORF">E5Q11_04430</name>
</gene>
<feature type="signal peptide" evidence="1">
    <location>
        <begin position="1"/>
        <end position="27"/>
    </location>
</feature>
<evidence type="ECO:0000313" key="2">
    <source>
        <dbReference type="EMBL" id="TGN41777.1"/>
    </source>
</evidence>
<dbReference type="EMBL" id="SRPF01000001">
    <property type="protein sequence ID" value="TGN41777.1"/>
    <property type="molecule type" value="Genomic_DNA"/>
</dbReference>
<dbReference type="RefSeq" id="WP_135802162.1">
    <property type="nucleotide sequence ID" value="NZ_SRPF01000001.1"/>
</dbReference>
<keyword evidence="1" id="KW-0732">Signal</keyword>
<dbReference type="AlphaFoldDB" id="A0A4Z1BP44"/>
<protein>
    <submittedName>
        <fullName evidence="2">Uncharacterized protein</fullName>
    </submittedName>
</protein>
<evidence type="ECO:0000313" key="3">
    <source>
        <dbReference type="Proteomes" id="UP000298325"/>
    </source>
</evidence>
<reference evidence="2 3" key="1">
    <citation type="submission" date="2019-04" db="EMBL/GenBank/DDBJ databases">
        <authorList>
            <person name="Park S."/>
            <person name="Yoon J.-H."/>
        </authorList>
    </citation>
    <scope>NUCLEOTIDE SEQUENCE [LARGE SCALE GENOMIC DNA]</scope>
    <source>
        <strain evidence="2 3">HJM-18</strain>
    </source>
</reference>